<feature type="transmembrane region" description="Helical" evidence="1">
    <location>
        <begin position="36"/>
        <end position="56"/>
    </location>
</feature>
<feature type="transmembrane region" description="Helical" evidence="1">
    <location>
        <begin position="68"/>
        <end position="91"/>
    </location>
</feature>
<comment type="caution">
    <text evidence="2">The sequence shown here is derived from an EMBL/GenBank/DDBJ whole genome shotgun (WGS) entry which is preliminary data.</text>
</comment>
<sequence>MSWKHFIAIFSCLVVVSGLVAWFFEHKNADDVILVPKFWVIFGFLSGLTIIAYGISVFGIKNGGENSVYIIMSAIVIKLLFSMMFVAVYLLKFRVNSLFFALEFFSLYFLFTSFEVYALLRNLRHQNKTEKTRNK</sequence>
<evidence type="ECO:0000256" key="1">
    <source>
        <dbReference type="SAM" id="Phobius"/>
    </source>
</evidence>
<feature type="transmembrane region" description="Helical" evidence="1">
    <location>
        <begin position="97"/>
        <end position="120"/>
    </location>
</feature>
<dbReference type="EMBL" id="JBHUHZ010000001">
    <property type="protein sequence ID" value="MFD2161174.1"/>
    <property type="molecule type" value="Genomic_DNA"/>
</dbReference>
<feature type="transmembrane region" description="Helical" evidence="1">
    <location>
        <begin position="7"/>
        <end position="24"/>
    </location>
</feature>
<evidence type="ECO:0000313" key="3">
    <source>
        <dbReference type="Proteomes" id="UP001597387"/>
    </source>
</evidence>
<dbReference type="RefSeq" id="WP_255899991.1">
    <property type="nucleotide sequence ID" value="NZ_JAFMZO010000001.1"/>
</dbReference>
<keyword evidence="1" id="KW-0812">Transmembrane</keyword>
<evidence type="ECO:0000313" key="2">
    <source>
        <dbReference type="EMBL" id="MFD2161174.1"/>
    </source>
</evidence>
<reference evidence="3" key="1">
    <citation type="journal article" date="2019" name="Int. J. Syst. Evol. Microbiol.">
        <title>The Global Catalogue of Microorganisms (GCM) 10K type strain sequencing project: providing services to taxonomists for standard genome sequencing and annotation.</title>
        <authorList>
            <consortium name="The Broad Institute Genomics Platform"/>
            <consortium name="The Broad Institute Genome Sequencing Center for Infectious Disease"/>
            <person name="Wu L."/>
            <person name="Ma J."/>
        </authorList>
    </citation>
    <scope>NUCLEOTIDE SEQUENCE [LARGE SCALE GENOMIC DNA]</scope>
    <source>
        <strain evidence="3">KCTC 42217</strain>
    </source>
</reference>
<proteinExistence type="predicted"/>
<keyword evidence="1" id="KW-0472">Membrane</keyword>
<keyword evidence="3" id="KW-1185">Reference proteome</keyword>
<gene>
    <name evidence="2" type="ORF">ACFSJU_02160</name>
</gene>
<keyword evidence="1" id="KW-1133">Transmembrane helix</keyword>
<organism evidence="2 3">
    <name type="scientific">Paradesertivirga mongoliensis</name>
    <dbReference type="NCBI Taxonomy" id="2100740"/>
    <lineage>
        <taxon>Bacteria</taxon>
        <taxon>Pseudomonadati</taxon>
        <taxon>Bacteroidota</taxon>
        <taxon>Sphingobacteriia</taxon>
        <taxon>Sphingobacteriales</taxon>
        <taxon>Sphingobacteriaceae</taxon>
        <taxon>Paradesertivirga</taxon>
    </lineage>
</organism>
<accession>A0ABW4ZH69</accession>
<name>A0ABW4ZH69_9SPHI</name>
<protein>
    <submittedName>
        <fullName evidence="2">Uncharacterized protein</fullName>
    </submittedName>
</protein>
<dbReference type="Proteomes" id="UP001597387">
    <property type="component" value="Unassembled WGS sequence"/>
</dbReference>